<keyword evidence="1" id="KW-0472">Membrane</keyword>
<keyword evidence="1" id="KW-0812">Transmembrane</keyword>
<comment type="caution">
    <text evidence="2">The sequence shown here is derived from an EMBL/GenBank/DDBJ whole genome shotgun (WGS) entry which is preliminary data.</text>
</comment>
<feature type="transmembrane region" description="Helical" evidence="1">
    <location>
        <begin position="41"/>
        <end position="61"/>
    </location>
</feature>
<evidence type="ECO:0000256" key="1">
    <source>
        <dbReference type="SAM" id="Phobius"/>
    </source>
</evidence>
<proteinExistence type="predicted"/>
<evidence type="ECO:0000313" key="2">
    <source>
        <dbReference type="EMBL" id="MCU5784650.1"/>
    </source>
</evidence>
<reference evidence="2" key="1">
    <citation type="submission" date="2012-09" db="EMBL/GenBank/DDBJ databases">
        <title>Genome Sequence of alkane-degrading Bacterium Alcanivorax balearicus MACL04.</title>
        <authorList>
            <person name="Lai Q."/>
            <person name="Shao Z."/>
        </authorList>
    </citation>
    <scope>NUCLEOTIDE SEQUENCE</scope>
    <source>
        <strain evidence="2">MACL04</strain>
    </source>
</reference>
<keyword evidence="3" id="KW-1185">Reference proteome</keyword>
<keyword evidence="1" id="KW-1133">Transmembrane helix</keyword>
<dbReference type="Proteomes" id="UP001064106">
    <property type="component" value="Unassembled WGS sequence"/>
</dbReference>
<organism evidence="2 3">
    <name type="scientific">Alloalcanivorax balearicus MACL04</name>
    <dbReference type="NCBI Taxonomy" id="1177182"/>
    <lineage>
        <taxon>Bacteria</taxon>
        <taxon>Pseudomonadati</taxon>
        <taxon>Pseudomonadota</taxon>
        <taxon>Gammaproteobacteria</taxon>
        <taxon>Oceanospirillales</taxon>
        <taxon>Alcanivoracaceae</taxon>
        <taxon>Alloalcanivorax</taxon>
    </lineage>
</organism>
<accession>A0ABT2R4E2</accession>
<name>A0ABT2R4E2_9GAMM</name>
<feature type="transmembrane region" description="Helical" evidence="1">
    <location>
        <begin position="9"/>
        <end position="29"/>
    </location>
</feature>
<sequence>MAGSETQGLFLIGLLIGFVGWMSSVSGIIESGALLSDGVWAMYTNPFAILAGVFGIAFIVARFSDRDDYDLATPRGVAQLIRLSQLNPEVHVFLTQGLQAGYLPRRRDLIAARRINRKRVRAEQLADQRRQTFIDLKEGLSLETEETEAPKRTAWPSVWILLQRPNGSDWALHELPASRDAAIEQVEVVWTGLGAYTFIREVHDPDGGEKVTIEMTLTAYAKGEYGLTELAPGNGITSTTEDITRYLNAVIEDLGHSESALTLSLNTYDGKPDYRECQGAYAWLHLEDDAGETVAEIGLTLGQSLRLSRESESPNDPVYVCEFPTLRSVFRFVQIACDTFHCDHIECHASPLNAQSSDWFS</sequence>
<dbReference type="EMBL" id="ARXS01000035">
    <property type="protein sequence ID" value="MCU5784650.1"/>
    <property type="molecule type" value="Genomic_DNA"/>
</dbReference>
<evidence type="ECO:0000313" key="3">
    <source>
        <dbReference type="Proteomes" id="UP001064106"/>
    </source>
</evidence>
<protein>
    <submittedName>
        <fullName evidence="2">Uncharacterized protein</fullName>
    </submittedName>
</protein>
<gene>
    <name evidence="2" type="ORF">MA04_03950</name>
</gene>